<comment type="caution">
    <text evidence="2">The sequence shown here is derived from an EMBL/GenBank/DDBJ whole genome shotgun (WGS) entry which is preliminary data.</text>
</comment>
<feature type="transmembrane region" description="Helical" evidence="1">
    <location>
        <begin position="51"/>
        <end position="66"/>
    </location>
</feature>
<dbReference type="RefSeq" id="WP_135270687.1">
    <property type="nucleotide sequence ID" value="NZ_SRIB01000003.1"/>
</dbReference>
<organism evidence="2 3">
    <name type="scientific">Soehngenia longivitae</name>
    <dbReference type="NCBI Taxonomy" id="2562294"/>
    <lineage>
        <taxon>Bacteria</taxon>
        <taxon>Bacillati</taxon>
        <taxon>Bacillota</taxon>
        <taxon>Tissierellia</taxon>
        <taxon>Tissierellales</taxon>
        <taxon>Tissierellaceae</taxon>
        <taxon>Soehngenia</taxon>
    </lineage>
</organism>
<keyword evidence="1" id="KW-1133">Transmembrane helix</keyword>
<name>A0A4Z0D8J3_9FIRM</name>
<proteinExistence type="predicted"/>
<dbReference type="EMBL" id="SRIB01000003">
    <property type="protein sequence ID" value="TFZ41206.1"/>
    <property type="molecule type" value="Genomic_DNA"/>
</dbReference>
<feature type="transmembrane region" description="Helical" evidence="1">
    <location>
        <begin position="6"/>
        <end position="21"/>
    </location>
</feature>
<dbReference type="Proteomes" id="UP000298381">
    <property type="component" value="Unassembled WGS sequence"/>
</dbReference>
<keyword evidence="3" id="KW-1185">Reference proteome</keyword>
<keyword evidence="1" id="KW-0812">Transmembrane</keyword>
<reference evidence="2 3" key="1">
    <citation type="submission" date="2019-03" db="EMBL/GenBank/DDBJ databases">
        <title>Draft genome sequence data and analysis of a Fermenting Bacterium, Soehngenia longevitae strain 1933PT, isolated from petroleum reservoir in Azerbaijan.</title>
        <authorList>
            <person name="Grouzdev D.S."/>
            <person name="Bidzhieva S.K."/>
            <person name="Sokolova D.S."/>
            <person name="Tourova T.P."/>
            <person name="Poltaraus A.B."/>
            <person name="Nazina T.N."/>
        </authorList>
    </citation>
    <scope>NUCLEOTIDE SEQUENCE [LARGE SCALE GENOMIC DNA]</scope>
    <source>
        <strain evidence="2 3">1933P</strain>
    </source>
</reference>
<keyword evidence="1" id="KW-0472">Membrane</keyword>
<evidence type="ECO:0000256" key="1">
    <source>
        <dbReference type="SAM" id="Phobius"/>
    </source>
</evidence>
<protein>
    <submittedName>
        <fullName evidence="2">Uncharacterized protein</fullName>
    </submittedName>
</protein>
<evidence type="ECO:0000313" key="3">
    <source>
        <dbReference type="Proteomes" id="UP000298381"/>
    </source>
</evidence>
<dbReference type="AlphaFoldDB" id="A0A4Z0D8J3"/>
<evidence type="ECO:0000313" key="2">
    <source>
        <dbReference type="EMBL" id="TFZ41206.1"/>
    </source>
</evidence>
<gene>
    <name evidence="2" type="ORF">E4100_03660</name>
</gene>
<sequence>MIFVFFLIFAILSFISVFMIFKKQQNKLLLLIPIYLGCISLIALYLNDIGIFGLGGLVIIPITILRKRGIRI</sequence>
<accession>A0A4Z0D8J3</accession>
<feature type="transmembrane region" description="Helical" evidence="1">
    <location>
        <begin position="28"/>
        <end position="45"/>
    </location>
</feature>